<dbReference type="PANTHER" id="PTHR13227:SF0">
    <property type="entry name" value="EUKARYOTIC TRANSLATION INITIATION FACTOR 2A"/>
    <property type="match status" value="1"/>
</dbReference>
<comment type="caution">
    <text evidence="10">The sequence shown here is derived from an EMBL/GenBank/DDBJ whole genome shotgun (WGS) entry which is preliminary data.</text>
</comment>
<keyword evidence="4" id="KW-0853">WD repeat</keyword>
<evidence type="ECO:0000256" key="8">
    <source>
        <dbReference type="SAM" id="MobiDB-lite"/>
    </source>
</evidence>
<evidence type="ECO:0000256" key="5">
    <source>
        <dbReference type="ARBA" id="ARBA00022737"/>
    </source>
</evidence>
<dbReference type="GO" id="GO:0000049">
    <property type="term" value="F:tRNA binding"/>
    <property type="evidence" value="ECO:0007669"/>
    <property type="project" value="TreeGrafter"/>
</dbReference>
<keyword evidence="7" id="KW-0648">Protein biosynthesis</keyword>
<accession>A0A1E5RLB9</accession>
<organism evidence="10 11">
    <name type="scientific">Hanseniaspora opuntiae</name>
    <dbReference type="NCBI Taxonomy" id="211096"/>
    <lineage>
        <taxon>Eukaryota</taxon>
        <taxon>Fungi</taxon>
        <taxon>Dikarya</taxon>
        <taxon>Ascomycota</taxon>
        <taxon>Saccharomycotina</taxon>
        <taxon>Saccharomycetes</taxon>
        <taxon>Saccharomycodales</taxon>
        <taxon>Saccharomycodaceae</taxon>
        <taxon>Hanseniaspora</taxon>
    </lineage>
</organism>
<keyword evidence="6" id="KW-0810">Translation regulation</keyword>
<feature type="compositionally biased region" description="Polar residues" evidence="8">
    <location>
        <begin position="529"/>
        <end position="540"/>
    </location>
</feature>
<feature type="region of interest" description="Disordered" evidence="8">
    <location>
        <begin position="472"/>
        <end position="548"/>
    </location>
</feature>
<dbReference type="PANTHER" id="PTHR13227">
    <property type="entry name" value="EUKARYOTIC TRANSLATION INITIATION FACTOR 2A"/>
    <property type="match status" value="1"/>
</dbReference>
<dbReference type="SUPFAM" id="SSF82171">
    <property type="entry name" value="DPP6 N-terminal domain-like"/>
    <property type="match status" value="1"/>
</dbReference>
<keyword evidence="5" id="KW-0677">Repeat</keyword>
<dbReference type="GO" id="GO:0003743">
    <property type="term" value="F:translation initiation factor activity"/>
    <property type="evidence" value="ECO:0007669"/>
    <property type="project" value="UniProtKB-KW"/>
</dbReference>
<keyword evidence="3 10" id="KW-0396">Initiation factor</keyword>
<dbReference type="OrthoDB" id="2194683at2759"/>
<dbReference type="GO" id="GO:0003729">
    <property type="term" value="F:mRNA binding"/>
    <property type="evidence" value="ECO:0007669"/>
    <property type="project" value="TreeGrafter"/>
</dbReference>
<evidence type="ECO:0000256" key="1">
    <source>
        <dbReference type="ARBA" id="ARBA00009573"/>
    </source>
</evidence>
<dbReference type="GO" id="GO:0006417">
    <property type="term" value="P:regulation of translation"/>
    <property type="evidence" value="ECO:0007669"/>
    <property type="project" value="UniProtKB-KW"/>
</dbReference>
<dbReference type="Gene3D" id="2.130.10.10">
    <property type="entry name" value="YVTN repeat-like/Quinoprotein amine dehydrogenase"/>
    <property type="match status" value="1"/>
</dbReference>
<protein>
    <recommendedName>
        <fullName evidence="2">Eukaryotic translation initiation factor 2A</fullName>
    </recommendedName>
</protein>
<comment type="similarity">
    <text evidence="1">Belongs to the WD repeat EIF2A family.</text>
</comment>
<reference evidence="11" key="1">
    <citation type="journal article" date="2016" name="Genome Announc.">
        <title>Genome sequences of three species of Hanseniaspora isolated from spontaneous wine fermentations.</title>
        <authorList>
            <person name="Sternes P.R."/>
            <person name="Lee D."/>
            <person name="Kutyna D.R."/>
            <person name="Borneman A.R."/>
        </authorList>
    </citation>
    <scope>NUCLEOTIDE SEQUENCE [LARGE SCALE GENOMIC DNA]</scope>
    <source>
        <strain evidence="11">AWRI3578</strain>
    </source>
</reference>
<dbReference type="GO" id="GO:0022627">
    <property type="term" value="C:cytosolic small ribosomal subunit"/>
    <property type="evidence" value="ECO:0007669"/>
    <property type="project" value="TreeGrafter"/>
</dbReference>
<evidence type="ECO:0000259" key="9">
    <source>
        <dbReference type="Pfam" id="PF08662"/>
    </source>
</evidence>
<dbReference type="InterPro" id="IPR013979">
    <property type="entry name" value="TIF_beta_prop-like"/>
</dbReference>
<sequence>MSCQFFARTEENIETTTGYPDFETTANDGVFGKITFSEDNVPDLSTKPTTKAISDNGIYLAIALSDSLKVYSGEKDYSTLIMEVPLEKPLYSLKFSNTGKYLQTFQQFSVNKEENEGLKNCTVYDITKNKKLYEYTNKSLDNWHLTFNKNDTFVMQLSNNRKSMKFIKISENGDNLSFDSSESIYTIINFANAIENFELSPNCKQAPVIATFTPVKAGKPAALQIWVTPSLPSKKPIDQAVITKTFFSVDSCIFYWNSKGTTVLGKTSTNFNSNSYNGENKLYLLSHISSQALLLTSSKDSGPIHDINWNVDGLSFAVNFGYMPSKTVFYNTKGDSIKEMEPDRKNTILHSPNGKYVLIAGWGNLAGGVDIFDISDNYKKLVSFEQSNINFVEWSPSGEFLLMAITSPRLRVDNVVKILHFSGKLIYIKEFKELLQCGWRLKDTKTKDPVYSFKESKLKIHHHFSVTQYKIKNAGKETNPGAPKKPAASWRASRGKASSGLLDAGGSGSFAAKRKENAKKTIPGAVPVKNTNTQNNQNSGEPKKEALSPEKKVLRNLLKVYHGIQKIKEKQAAGERLELTQLSKLEREEFVIKELKAVGWDGSDTV</sequence>
<evidence type="ECO:0000256" key="4">
    <source>
        <dbReference type="ARBA" id="ARBA00022574"/>
    </source>
</evidence>
<dbReference type="Proteomes" id="UP000095605">
    <property type="component" value="Unassembled WGS sequence"/>
</dbReference>
<gene>
    <name evidence="10" type="ORF">AWRI3578_g1854</name>
</gene>
<evidence type="ECO:0000256" key="3">
    <source>
        <dbReference type="ARBA" id="ARBA00022540"/>
    </source>
</evidence>
<dbReference type="InterPro" id="IPR015943">
    <property type="entry name" value="WD40/YVTN_repeat-like_dom_sf"/>
</dbReference>
<evidence type="ECO:0000313" key="11">
    <source>
        <dbReference type="Proteomes" id="UP000095605"/>
    </source>
</evidence>
<evidence type="ECO:0000256" key="2">
    <source>
        <dbReference type="ARBA" id="ARBA00013819"/>
    </source>
</evidence>
<proteinExistence type="inferred from homology"/>
<dbReference type="InterPro" id="IPR011387">
    <property type="entry name" value="TIF2A"/>
</dbReference>
<dbReference type="Pfam" id="PF08662">
    <property type="entry name" value="eIF2A"/>
    <property type="match status" value="1"/>
</dbReference>
<keyword evidence="11" id="KW-1185">Reference proteome</keyword>
<evidence type="ECO:0000256" key="7">
    <source>
        <dbReference type="ARBA" id="ARBA00022917"/>
    </source>
</evidence>
<dbReference type="GO" id="GO:0043022">
    <property type="term" value="F:ribosome binding"/>
    <property type="evidence" value="ECO:0007669"/>
    <property type="project" value="TreeGrafter"/>
</dbReference>
<feature type="domain" description="Translation initiation factor beta propellor-like" evidence="9">
    <location>
        <begin position="244"/>
        <end position="436"/>
    </location>
</feature>
<name>A0A1E5RLB9_9ASCO</name>
<dbReference type="EMBL" id="LPNL01000004">
    <property type="protein sequence ID" value="OEJ87687.1"/>
    <property type="molecule type" value="Genomic_DNA"/>
</dbReference>
<dbReference type="AlphaFoldDB" id="A0A1E5RLB9"/>
<evidence type="ECO:0000313" key="10">
    <source>
        <dbReference type="EMBL" id="OEJ87687.1"/>
    </source>
</evidence>
<evidence type="ECO:0000256" key="6">
    <source>
        <dbReference type="ARBA" id="ARBA00022845"/>
    </source>
</evidence>